<dbReference type="PRINTS" id="PR00952">
    <property type="entry name" value="TYPE3IMQPROT"/>
</dbReference>
<dbReference type="AlphaFoldDB" id="A0A0H5SGG8"/>
<reference evidence="10 11" key="1">
    <citation type="submission" date="2015-06" db="EMBL/GenBank/DDBJ databases">
        <authorList>
            <person name="Wibberg Daniel"/>
        </authorList>
    </citation>
    <scope>NUCLEOTIDE SEQUENCE [LARGE SCALE GENOMIC DNA]</scope>
    <source>
        <strain evidence="10 11">T3/55T</strain>
    </source>
</reference>
<evidence type="ECO:0000313" key="11">
    <source>
        <dbReference type="Proteomes" id="UP000236497"/>
    </source>
</evidence>
<dbReference type="RefSeq" id="WP_103202649.1">
    <property type="nucleotide sequence ID" value="NZ_CVTD020000015.1"/>
</dbReference>
<evidence type="ECO:0000313" key="10">
    <source>
        <dbReference type="EMBL" id="CRZ34549.1"/>
    </source>
</evidence>
<keyword evidence="11" id="KW-1185">Reference proteome</keyword>
<comment type="subcellular location">
    <subcellularLocation>
        <location evidence="1 9">Cell membrane</location>
        <topology evidence="1">Multi-pass membrane protein</topology>
    </subcellularLocation>
    <subcellularLocation>
        <location evidence="9">Bacterial flagellum basal body</location>
    </subcellularLocation>
</comment>
<keyword evidence="7 9" id="KW-0472">Membrane</keyword>
<keyword evidence="8 9" id="KW-0975">Bacterial flagellum</keyword>
<dbReference type="InterPro" id="IPR002191">
    <property type="entry name" value="Bac_export_3"/>
</dbReference>
<dbReference type="GO" id="GO:0009425">
    <property type="term" value="C:bacterial-type flagellum basal body"/>
    <property type="evidence" value="ECO:0007669"/>
    <property type="project" value="UniProtKB-SubCell"/>
</dbReference>
<evidence type="ECO:0000256" key="2">
    <source>
        <dbReference type="ARBA" id="ARBA00006156"/>
    </source>
</evidence>
<evidence type="ECO:0000256" key="8">
    <source>
        <dbReference type="ARBA" id="ARBA00023143"/>
    </source>
</evidence>
<evidence type="ECO:0000256" key="1">
    <source>
        <dbReference type="ARBA" id="ARBA00004651"/>
    </source>
</evidence>
<dbReference type="GO" id="GO:0005886">
    <property type="term" value="C:plasma membrane"/>
    <property type="evidence" value="ECO:0007669"/>
    <property type="project" value="UniProtKB-SubCell"/>
</dbReference>
<protein>
    <recommendedName>
        <fullName evidence="3 9">Flagellar biosynthetic protein FliQ</fullName>
    </recommendedName>
</protein>
<sequence length="91" mass="10264">MNENMVIDIAREAIFTIFKVAAPILLVSLIVGLIVSILQTVTSIQEQTLTFVPKLIAILLVMIIFGNWMLTTIKDFMLELYSNFSLYINAL</sequence>
<keyword evidence="4 9" id="KW-1003">Cell membrane</keyword>
<proteinExistence type="inferred from homology"/>
<dbReference type="PANTHER" id="PTHR34040:SF2">
    <property type="entry name" value="FLAGELLAR BIOSYNTHETIC PROTEIN FLIQ"/>
    <property type="match status" value="1"/>
</dbReference>
<organism evidence="10 11">
    <name type="scientific">Herbinix hemicellulosilytica</name>
    <dbReference type="NCBI Taxonomy" id="1564487"/>
    <lineage>
        <taxon>Bacteria</taxon>
        <taxon>Bacillati</taxon>
        <taxon>Bacillota</taxon>
        <taxon>Clostridia</taxon>
        <taxon>Lachnospirales</taxon>
        <taxon>Lachnospiraceae</taxon>
        <taxon>Herbinix</taxon>
    </lineage>
</organism>
<evidence type="ECO:0000256" key="3">
    <source>
        <dbReference type="ARBA" id="ARBA00021718"/>
    </source>
</evidence>
<feature type="transmembrane region" description="Helical" evidence="9">
    <location>
        <begin position="20"/>
        <end position="39"/>
    </location>
</feature>
<gene>
    <name evidence="9" type="primary">fliQ</name>
    <name evidence="10" type="ORF">HHT355_1348</name>
</gene>
<dbReference type="EMBL" id="CVTD020000015">
    <property type="protein sequence ID" value="CRZ34549.1"/>
    <property type="molecule type" value="Genomic_DNA"/>
</dbReference>
<evidence type="ECO:0000256" key="7">
    <source>
        <dbReference type="ARBA" id="ARBA00023136"/>
    </source>
</evidence>
<accession>A0A0H5SGG8</accession>
<dbReference type="PANTHER" id="PTHR34040">
    <property type="entry name" value="FLAGELLAR BIOSYNTHETIC PROTEIN FLIQ"/>
    <property type="match status" value="1"/>
</dbReference>
<keyword evidence="5 9" id="KW-0812">Transmembrane</keyword>
<dbReference type="Proteomes" id="UP000236497">
    <property type="component" value="Unassembled WGS sequence"/>
</dbReference>
<evidence type="ECO:0000256" key="6">
    <source>
        <dbReference type="ARBA" id="ARBA00022989"/>
    </source>
</evidence>
<dbReference type="InterPro" id="IPR006305">
    <property type="entry name" value="FliQ"/>
</dbReference>
<evidence type="ECO:0000256" key="5">
    <source>
        <dbReference type="ARBA" id="ARBA00022692"/>
    </source>
</evidence>
<dbReference type="Pfam" id="PF01313">
    <property type="entry name" value="Bac_export_3"/>
    <property type="match status" value="1"/>
</dbReference>
<comment type="similarity">
    <text evidence="2 9">Belongs to the FliQ/MopD/SpaQ family.</text>
</comment>
<dbReference type="GO" id="GO:0009306">
    <property type="term" value="P:protein secretion"/>
    <property type="evidence" value="ECO:0007669"/>
    <property type="project" value="InterPro"/>
</dbReference>
<feature type="transmembrane region" description="Helical" evidence="9">
    <location>
        <begin position="51"/>
        <end position="70"/>
    </location>
</feature>
<comment type="function">
    <text evidence="9">Role in flagellar biosynthesis.</text>
</comment>
<dbReference type="GO" id="GO:0044780">
    <property type="term" value="P:bacterial-type flagellum assembly"/>
    <property type="evidence" value="ECO:0007669"/>
    <property type="project" value="InterPro"/>
</dbReference>
<evidence type="ECO:0000256" key="4">
    <source>
        <dbReference type="ARBA" id="ARBA00022475"/>
    </source>
</evidence>
<name>A0A0H5SGG8_HERHM</name>
<dbReference type="PIRSF" id="PIRSF004669">
    <property type="entry name" value="FliQ"/>
    <property type="match status" value="1"/>
</dbReference>
<dbReference type="NCBIfam" id="TIGR01402">
    <property type="entry name" value="fliQ"/>
    <property type="match status" value="1"/>
</dbReference>
<evidence type="ECO:0000256" key="9">
    <source>
        <dbReference type="RuleBase" id="RU364090"/>
    </source>
</evidence>
<dbReference type="OrthoDB" id="9806440at2"/>
<keyword evidence="6 9" id="KW-1133">Transmembrane helix</keyword>